<name>A0A1G8IDH3_9RHOB</name>
<dbReference type="RefSeq" id="WP_093147031.1">
    <property type="nucleotide sequence ID" value="NZ_FNEK01000001.1"/>
</dbReference>
<protein>
    <submittedName>
        <fullName evidence="2">Las17-binding protein actin regulator</fullName>
    </submittedName>
</protein>
<evidence type="ECO:0000313" key="3">
    <source>
        <dbReference type="Proteomes" id="UP000199382"/>
    </source>
</evidence>
<evidence type="ECO:0000313" key="2">
    <source>
        <dbReference type="EMBL" id="SDI16946.1"/>
    </source>
</evidence>
<sequence length="189" mass="19741">MENSKTISRRGFLAVATAGTAVLAGCANGVNSQGGSRIDQRIDVTRNFLFSTYPGTAQLEAKATGVLWMPLITKAGFGVGGSYGTGALRIANSTVDYYEALQANVGLQLGAQQYAHALFFMTPEALANFRTSHGWSVGADAEYALVDQGGNISAETLTTLEPVVAMVFAQAGLIAGATLGGTKYRRIIP</sequence>
<dbReference type="OrthoDB" id="7847492at2"/>
<gene>
    <name evidence="2" type="ORF">SAMN04488026_10015</name>
</gene>
<organism evidence="2 3">
    <name type="scientific">Aliiruegeria lutimaris</name>
    <dbReference type="NCBI Taxonomy" id="571298"/>
    <lineage>
        <taxon>Bacteria</taxon>
        <taxon>Pseudomonadati</taxon>
        <taxon>Pseudomonadota</taxon>
        <taxon>Alphaproteobacteria</taxon>
        <taxon>Rhodobacterales</taxon>
        <taxon>Roseobacteraceae</taxon>
        <taxon>Aliiruegeria</taxon>
    </lineage>
</organism>
<accession>A0A1G8IDH3</accession>
<reference evidence="2 3" key="1">
    <citation type="submission" date="2016-10" db="EMBL/GenBank/DDBJ databases">
        <authorList>
            <person name="de Groot N.N."/>
        </authorList>
    </citation>
    <scope>NUCLEOTIDE SEQUENCE [LARGE SCALE GENOMIC DNA]</scope>
    <source>
        <strain evidence="2 3">DSM 25294</strain>
    </source>
</reference>
<dbReference type="Proteomes" id="UP000199382">
    <property type="component" value="Unassembled WGS sequence"/>
</dbReference>
<dbReference type="InterPro" id="IPR006311">
    <property type="entry name" value="TAT_signal"/>
</dbReference>
<proteinExistence type="predicted"/>
<dbReference type="PROSITE" id="PS51257">
    <property type="entry name" value="PROKAR_LIPOPROTEIN"/>
    <property type="match status" value="1"/>
</dbReference>
<dbReference type="PROSITE" id="PS51318">
    <property type="entry name" value="TAT"/>
    <property type="match status" value="1"/>
</dbReference>
<dbReference type="InterPro" id="IPR007461">
    <property type="entry name" value="Ysc84_actin-binding"/>
</dbReference>
<keyword evidence="3" id="KW-1185">Reference proteome</keyword>
<dbReference type="AlphaFoldDB" id="A0A1G8IDH3"/>
<dbReference type="Pfam" id="PF04366">
    <property type="entry name" value="Ysc84"/>
    <property type="match status" value="1"/>
</dbReference>
<dbReference type="EMBL" id="FNEK01000001">
    <property type="protein sequence ID" value="SDI16946.1"/>
    <property type="molecule type" value="Genomic_DNA"/>
</dbReference>
<evidence type="ECO:0000259" key="1">
    <source>
        <dbReference type="Pfam" id="PF04366"/>
    </source>
</evidence>
<feature type="domain" description="Ysc84 actin-binding" evidence="1">
    <location>
        <begin position="103"/>
        <end position="184"/>
    </location>
</feature>
<dbReference type="STRING" id="571298.SAMN04488026_10015"/>